<dbReference type="InterPro" id="IPR013783">
    <property type="entry name" value="Ig-like_fold"/>
</dbReference>
<keyword evidence="5" id="KW-0624">Polysaccharide degradation</keyword>
<keyword evidence="4" id="KW-0326">Glycosidase</keyword>
<evidence type="ECO:0000313" key="9">
    <source>
        <dbReference type="Proteomes" id="UP001501326"/>
    </source>
</evidence>
<organism evidence="8 9">
    <name type="scientific">Pedococcus aerophilus</name>
    <dbReference type="NCBI Taxonomy" id="436356"/>
    <lineage>
        <taxon>Bacteria</taxon>
        <taxon>Bacillati</taxon>
        <taxon>Actinomycetota</taxon>
        <taxon>Actinomycetes</taxon>
        <taxon>Micrococcales</taxon>
        <taxon>Intrasporangiaceae</taxon>
        <taxon>Pedococcus</taxon>
    </lineage>
</organism>
<keyword evidence="2" id="KW-0378">Hydrolase</keyword>
<reference evidence="9" key="1">
    <citation type="journal article" date="2019" name="Int. J. Syst. Evol. Microbiol.">
        <title>The Global Catalogue of Microorganisms (GCM) 10K type strain sequencing project: providing services to taxonomists for standard genome sequencing and annotation.</title>
        <authorList>
            <consortium name="The Broad Institute Genomics Platform"/>
            <consortium name="The Broad Institute Genome Sequencing Center for Infectious Disease"/>
            <person name="Wu L."/>
            <person name="Ma J."/>
        </authorList>
    </citation>
    <scope>NUCLEOTIDE SEQUENCE [LARGE SCALE GENOMIC DNA]</scope>
    <source>
        <strain evidence="9">JCM 16378</strain>
    </source>
</reference>
<comment type="caution">
    <text evidence="8">The sequence shown here is derived from an EMBL/GenBank/DDBJ whole genome shotgun (WGS) entry which is preliminary data.</text>
</comment>
<keyword evidence="9" id="KW-1185">Reference proteome</keyword>
<proteinExistence type="inferred from homology"/>
<evidence type="ECO:0000256" key="2">
    <source>
        <dbReference type="ARBA" id="ARBA00022801"/>
    </source>
</evidence>
<dbReference type="InterPro" id="IPR012341">
    <property type="entry name" value="6hp_glycosidase-like_sf"/>
</dbReference>
<dbReference type="CDD" id="cd02850">
    <property type="entry name" value="E_set_Cellulase_N"/>
    <property type="match status" value="1"/>
</dbReference>
<evidence type="ECO:0000313" key="8">
    <source>
        <dbReference type="EMBL" id="GAA2731926.1"/>
    </source>
</evidence>
<comment type="similarity">
    <text evidence="1">Belongs to the glycosyl hydrolase 9 (cellulase E) family.</text>
</comment>
<dbReference type="InterPro" id="IPR001701">
    <property type="entry name" value="Glyco_hydro_9"/>
</dbReference>
<evidence type="ECO:0000259" key="6">
    <source>
        <dbReference type="Pfam" id="PF00759"/>
    </source>
</evidence>
<accession>A0ABP6GV72</accession>
<evidence type="ECO:0000256" key="1">
    <source>
        <dbReference type="ARBA" id="ARBA00007072"/>
    </source>
</evidence>
<evidence type="ECO:0000256" key="3">
    <source>
        <dbReference type="ARBA" id="ARBA00023277"/>
    </source>
</evidence>
<name>A0ABP6GV72_9MICO</name>
<dbReference type="EMBL" id="BAAARN010000001">
    <property type="protein sequence ID" value="GAA2731926.1"/>
    <property type="molecule type" value="Genomic_DNA"/>
</dbReference>
<sequence>MRLNQMGYPRWARKVATVLCLEQEPQDFVVEDRDGREVLAGMTRPWPARPEPTSGFTLHLVDFSTVKGEGSGYRVRVGELVSHAFPLGANPHAELADEALHVFRLMRSGDAVPEEFGAHARPAGHLGVAPNTGDTAVPAWTGPEASALYPGWTCPGTFDVSGGWYDAGDHGKYVTSGSTALWQLLMTLDLLGDLLPSSTREALVEECHWQLEWVCRMQVPTGSPLAGMAFHKVHGTTWSPLPGLPHVDPTVRVLHRPSTSATWHLAAVAAQGARVLRAFDRSCAVPLLATARRAAAAVAAHPHLAAPAGGSQFGGGPYGDADTTDDEYWATVELWLAGRSSEDLTRLQRSPWHHAEVFSPLGFDFDAMAAPARLDLSLHGTSLEEKESVDESVVVAAERLVRLQEQQAWGQPYAPDAGWTWGSNGRLLNNLVVIAVGHHLAPGRVAATAVAEGLDHVLGRNALGQCYVTGFGVDDSRRQRTRLFGQALDPALPPPPRGALAGGANSVPSPGFHYDDRLRGLPPQWCYLDEPTSEVTNDVCIRWNAALVFVAAWLAAQTRARNGPAAPST</sequence>
<dbReference type="InterPro" id="IPR008928">
    <property type="entry name" value="6-hairpin_glycosidase_sf"/>
</dbReference>
<dbReference type="Gene3D" id="1.50.10.10">
    <property type="match status" value="1"/>
</dbReference>
<dbReference type="PANTHER" id="PTHR22298">
    <property type="entry name" value="ENDO-1,4-BETA-GLUCANASE"/>
    <property type="match status" value="1"/>
</dbReference>
<dbReference type="Pfam" id="PF02927">
    <property type="entry name" value="CelD_N"/>
    <property type="match status" value="1"/>
</dbReference>
<evidence type="ECO:0000256" key="5">
    <source>
        <dbReference type="ARBA" id="ARBA00023326"/>
    </source>
</evidence>
<dbReference type="Gene3D" id="2.60.40.10">
    <property type="entry name" value="Immunoglobulins"/>
    <property type="match status" value="1"/>
</dbReference>
<dbReference type="Pfam" id="PF00759">
    <property type="entry name" value="Glyco_hydro_9"/>
    <property type="match status" value="1"/>
</dbReference>
<feature type="domain" description="Cellulase Ig-like" evidence="7">
    <location>
        <begin position="2"/>
        <end position="80"/>
    </location>
</feature>
<dbReference type="Proteomes" id="UP001501326">
    <property type="component" value="Unassembled WGS sequence"/>
</dbReference>
<protein>
    <submittedName>
        <fullName evidence="8">Cellulase</fullName>
    </submittedName>
</protein>
<evidence type="ECO:0000259" key="7">
    <source>
        <dbReference type="Pfam" id="PF02927"/>
    </source>
</evidence>
<dbReference type="InterPro" id="IPR014756">
    <property type="entry name" value="Ig_E-set"/>
</dbReference>
<dbReference type="SUPFAM" id="SSF48208">
    <property type="entry name" value="Six-hairpin glycosidases"/>
    <property type="match status" value="1"/>
</dbReference>
<dbReference type="InterPro" id="IPR004197">
    <property type="entry name" value="Cellulase_Ig-like"/>
</dbReference>
<feature type="domain" description="Glycoside hydrolase family 9" evidence="6">
    <location>
        <begin position="93"/>
        <end position="550"/>
    </location>
</feature>
<keyword evidence="3" id="KW-0119">Carbohydrate metabolism</keyword>
<gene>
    <name evidence="8" type="ORF">GCM10009867_06700</name>
</gene>
<dbReference type="SUPFAM" id="SSF81296">
    <property type="entry name" value="E set domains"/>
    <property type="match status" value="1"/>
</dbReference>
<evidence type="ECO:0000256" key="4">
    <source>
        <dbReference type="ARBA" id="ARBA00023295"/>
    </source>
</evidence>